<dbReference type="EMBL" id="SNYN01000009">
    <property type="protein sequence ID" value="TDQ51892.1"/>
    <property type="molecule type" value="Genomic_DNA"/>
</dbReference>
<feature type="compositionally biased region" description="Basic and acidic residues" evidence="1">
    <location>
        <begin position="55"/>
        <end position="67"/>
    </location>
</feature>
<proteinExistence type="predicted"/>
<organism evidence="2 3">
    <name type="scientific">Actinorugispora endophytica</name>
    <dbReference type="NCBI Taxonomy" id="1605990"/>
    <lineage>
        <taxon>Bacteria</taxon>
        <taxon>Bacillati</taxon>
        <taxon>Actinomycetota</taxon>
        <taxon>Actinomycetes</taxon>
        <taxon>Streptosporangiales</taxon>
        <taxon>Nocardiopsidaceae</taxon>
        <taxon>Actinorugispora</taxon>
    </lineage>
</organism>
<protein>
    <submittedName>
        <fullName evidence="2">Acyl-CoA carboxylase epsilon subunit-like protein</fullName>
    </submittedName>
</protein>
<dbReference type="InterPro" id="IPR032716">
    <property type="entry name" value="ACC_epsilon"/>
</dbReference>
<name>A0A4R6UX11_9ACTN</name>
<keyword evidence="3" id="KW-1185">Reference proteome</keyword>
<evidence type="ECO:0000256" key="1">
    <source>
        <dbReference type="SAM" id="MobiDB-lite"/>
    </source>
</evidence>
<dbReference type="GO" id="GO:0004658">
    <property type="term" value="F:propionyl-CoA carboxylase activity"/>
    <property type="evidence" value="ECO:0007669"/>
    <property type="project" value="InterPro"/>
</dbReference>
<dbReference type="RefSeq" id="WP_133741825.1">
    <property type="nucleotide sequence ID" value="NZ_SNYN01000009.1"/>
</dbReference>
<sequence length="81" mass="8810">MAADETRPRPAPFLRVVRGDLSPEETAALVAVLTARAQAKRAARDAAAPPAPRSAWRDRSRLVRPELRPGPGAWRSSFRPG</sequence>
<reference evidence="2 3" key="1">
    <citation type="submission" date="2019-03" db="EMBL/GenBank/DDBJ databases">
        <title>Genomic Encyclopedia of Type Strains, Phase IV (KMG-IV): sequencing the most valuable type-strain genomes for metagenomic binning, comparative biology and taxonomic classification.</title>
        <authorList>
            <person name="Goeker M."/>
        </authorList>
    </citation>
    <scope>NUCLEOTIDE SEQUENCE [LARGE SCALE GENOMIC DNA]</scope>
    <source>
        <strain evidence="2 3">DSM 46770</strain>
    </source>
</reference>
<comment type="caution">
    <text evidence="2">The sequence shown here is derived from an EMBL/GenBank/DDBJ whole genome shotgun (WGS) entry which is preliminary data.</text>
</comment>
<accession>A0A4R6UX11</accession>
<evidence type="ECO:0000313" key="3">
    <source>
        <dbReference type="Proteomes" id="UP000295281"/>
    </source>
</evidence>
<gene>
    <name evidence="2" type="ORF">EV190_1092</name>
</gene>
<dbReference type="GO" id="GO:0003989">
    <property type="term" value="F:acetyl-CoA carboxylase activity"/>
    <property type="evidence" value="ECO:0007669"/>
    <property type="project" value="InterPro"/>
</dbReference>
<feature type="region of interest" description="Disordered" evidence="1">
    <location>
        <begin position="41"/>
        <end position="81"/>
    </location>
</feature>
<dbReference type="AlphaFoldDB" id="A0A4R6UX11"/>
<dbReference type="Pfam" id="PF13822">
    <property type="entry name" value="ACC_epsilon"/>
    <property type="match status" value="1"/>
</dbReference>
<evidence type="ECO:0000313" key="2">
    <source>
        <dbReference type="EMBL" id="TDQ51892.1"/>
    </source>
</evidence>
<dbReference type="Proteomes" id="UP000295281">
    <property type="component" value="Unassembled WGS sequence"/>
</dbReference>